<reference evidence="13" key="1">
    <citation type="submission" date="2022-06" db="EMBL/GenBank/DDBJ databases">
        <title>Genome public.</title>
        <authorList>
            <person name="Sun Q."/>
        </authorList>
    </citation>
    <scope>NUCLEOTIDE SEQUENCE</scope>
    <source>
        <strain evidence="13">CWNU-1</strain>
    </source>
</reference>
<comment type="caution">
    <text evidence="13">The sequence shown here is derived from an EMBL/GenBank/DDBJ whole genome shotgun (WGS) entry which is preliminary data.</text>
</comment>
<keyword evidence="7" id="KW-0808">Transferase</keyword>
<dbReference type="EMBL" id="JAMQAW010000023">
    <property type="protein sequence ID" value="MCM2390135.1"/>
    <property type="molecule type" value="Genomic_DNA"/>
</dbReference>
<dbReference type="Proteomes" id="UP001431429">
    <property type="component" value="Unassembled WGS sequence"/>
</dbReference>
<evidence type="ECO:0000313" key="13">
    <source>
        <dbReference type="EMBL" id="MCM2390135.1"/>
    </source>
</evidence>
<evidence type="ECO:0000256" key="5">
    <source>
        <dbReference type="ARBA" id="ARBA00022490"/>
    </source>
</evidence>
<dbReference type="Pfam" id="PF01135">
    <property type="entry name" value="PCMT"/>
    <property type="match status" value="1"/>
</dbReference>
<dbReference type="EC" id="2.1.1.77" evidence="3"/>
<feature type="region of interest" description="Disordered" evidence="12">
    <location>
        <begin position="80"/>
        <end position="100"/>
    </location>
</feature>
<gene>
    <name evidence="13" type="ORF">NBG84_17865</name>
</gene>
<dbReference type="Gene3D" id="3.40.50.150">
    <property type="entry name" value="Vaccinia Virus protein VP39"/>
    <property type="match status" value="1"/>
</dbReference>
<keyword evidence="8" id="KW-0949">S-adenosyl-L-methionine</keyword>
<sequence>MTFTEHEMRPARKELGRYLLEAGAMSADWLESFQSVDRAAFLPRLMWPYDMNSRSSTVCDRDADPVNWYERADSNVPITTQWDDGQHIGPAPGKVPTSSASMPSVVLSMLRDLDVRDGMRALEIGTGTGWNAGLLSHRLGAGNVVSVEVDETVSAKARAALSNVGLRPAAVVGDGLEGFVALAPYDRLIATVGVRHIPYAWVEQTSPGGVIVAPWGTHFTHTDHVVRLVVSADGASASGHFTTPVEFMKARSQRPSRPPHNAYLPEGFPGDATTSTTCLTARTTGFGELLQHPFPTVAGLLLPHCAHASDRRGPSLSVWLYGLSDRSWAAAVLHDDRPSATVHQAGERRLWDELESAYAWWTGAGSPLLARFGMTVDAKGERVWVDSPEQTVGV</sequence>
<evidence type="ECO:0000313" key="14">
    <source>
        <dbReference type="Proteomes" id="UP001431429"/>
    </source>
</evidence>
<dbReference type="InterPro" id="IPR029063">
    <property type="entry name" value="SAM-dependent_MTases_sf"/>
</dbReference>
<evidence type="ECO:0000256" key="2">
    <source>
        <dbReference type="ARBA" id="ARBA00005369"/>
    </source>
</evidence>
<evidence type="ECO:0000256" key="12">
    <source>
        <dbReference type="SAM" id="MobiDB-lite"/>
    </source>
</evidence>
<keyword evidence="6" id="KW-0489">Methyltransferase</keyword>
<protein>
    <recommendedName>
        <fullName evidence="4">Protein-L-isoaspartate O-methyltransferase</fullName>
        <ecNumber evidence="3">2.1.1.77</ecNumber>
    </recommendedName>
    <alternativeName>
        <fullName evidence="11">L-isoaspartyl protein carboxyl methyltransferase</fullName>
    </alternativeName>
    <alternativeName>
        <fullName evidence="9">Protein L-isoaspartyl methyltransferase</fullName>
    </alternativeName>
    <alternativeName>
        <fullName evidence="10">Protein-beta-aspartate methyltransferase</fullName>
    </alternativeName>
</protein>
<proteinExistence type="inferred from homology"/>
<evidence type="ECO:0000256" key="8">
    <source>
        <dbReference type="ARBA" id="ARBA00022691"/>
    </source>
</evidence>
<evidence type="ECO:0000256" key="3">
    <source>
        <dbReference type="ARBA" id="ARBA00011890"/>
    </source>
</evidence>
<organism evidence="13 14">
    <name type="scientific">Streptomyces albipurpureus</name>
    <dbReference type="NCBI Taxonomy" id="2897419"/>
    <lineage>
        <taxon>Bacteria</taxon>
        <taxon>Bacillati</taxon>
        <taxon>Actinomycetota</taxon>
        <taxon>Actinomycetes</taxon>
        <taxon>Kitasatosporales</taxon>
        <taxon>Streptomycetaceae</taxon>
        <taxon>Streptomyces</taxon>
    </lineage>
</organism>
<comment type="similarity">
    <text evidence="2">Belongs to the methyltransferase superfamily. L-isoaspartyl/D-aspartyl protein methyltransferase family.</text>
</comment>
<keyword evidence="5" id="KW-0963">Cytoplasm</keyword>
<evidence type="ECO:0000256" key="4">
    <source>
        <dbReference type="ARBA" id="ARBA00013346"/>
    </source>
</evidence>
<dbReference type="CDD" id="cd02440">
    <property type="entry name" value="AdoMet_MTases"/>
    <property type="match status" value="1"/>
</dbReference>
<dbReference type="PANTHER" id="PTHR11579:SF0">
    <property type="entry name" value="PROTEIN-L-ISOASPARTATE(D-ASPARTATE) O-METHYLTRANSFERASE"/>
    <property type="match status" value="1"/>
</dbReference>
<accession>A0ABT0UNW3</accession>
<dbReference type="PANTHER" id="PTHR11579">
    <property type="entry name" value="PROTEIN-L-ISOASPARTATE O-METHYLTRANSFERASE"/>
    <property type="match status" value="1"/>
</dbReference>
<dbReference type="RefSeq" id="WP_250920468.1">
    <property type="nucleotide sequence ID" value="NZ_JAMQAW010000023.1"/>
</dbReference>
<evidence type="ECO:0000256" key="7">
    <source>
        <dbReference type="ARBA" id="ARBA00022679"/>
    </source>
</evidence>
<keyword evidence="14" id="KW-1185">Reference proteome</keyword>
<evidence type="ECO:0000256" key="6">
    <source>
        <dbReference type="ARBA" id="ARBA00022603"/>
    </source>
</evidence>
<evidence type="ECO:0000256" key="10">
    <source>
        <dbReference type="ARBA" id="ARBA00031323"/>
    </source>
</evidence>
<comment type="subcellular location">
    <subcellularLocation>
        <location evidence="1">Cytoplasm</location>
    </subcellularLocation>
</comment>
<evidence type="ECO:0000256" key="11">
    <source>
        <dbReference type="ARBA" id="ARBA00031350"/>
    </source>
</evidence>
<name>A0ABT0UNW3_9ACTN</name>
<evidence type="ECO:0000256" key="9">
    <source>
        <dbReference type="ARBA" id="ARBA00030757"/>
    </source>
</evidence>
<evidence type="ECO:0000256" key="1">
    <source>
        <dbReference type="ARBA" id="ARBA00004496"/>
    </source>
</evidence>
<dbReference type="InterPro" id="IPR000682">
    <property type="entry name" value="PCMT"/>
</dbReference>
<dbReference type="SUPFAM" id="SSF53335">
    <property type="entry name" value="S-adenosyl-L-methionine-dependent methyltransferases"/>
    <property type="match status" value="1"/>
</dbReference>